<evidence type="ECO:0000313" key="6">
    <source>
        <dbReference type="Proteomes" id="UP000250434"/>
    </source>
</evidence>
<dbReference type="EMBL" id="CP015163">
    <property type="protein sequence ID" value="AXB44285.1"/>
    <property type="molecule type" value="Genomic_DNA"/>
</dbReference>
<evidence type="ECO:0000256" key="1">
    <source>
        <dbReference type="ARBA" id="ARBA00006754"/>
    </source>
</evidence>
<dbReference type="Proteomes" id="UP000250434">
    <property type="component" value="Chromosome"/>
</dbReference>
<dbReference type="InterPro" id="IPR041522">
    <property type="entry name" value="CdaR_GGDEF"/>
</dbReference>
<keyword evidence="6" id="KW-1185">Reference proteome</keyword>
<name>A0A344L8B1_9PSEU</name>
<dbReference type="InterPro" id="IPR012914">
    <property type="entry name" value="PucR_dom"/>
</dbReference>
<dbReference type="OrthoDB" id="3170447at2"/>
<evidence type="ECO:0000259" key="3">
    <source>
        <dbReference type="Pfam" id="PF13556"/>
    </source>
</evidence>
<reference evidence="5 6" key="1">
    <citation type="submission" date="2016-04" db="EMBL/GenBank/DDBJ databases">
        <title>Complete genome sequence and analysis of deep-sea sediment isolate, Amycolatopsis sp. WP1.</title>
        <authorList>
            <person name="Wang H."/>
            <person name="Chen S."/>
            <person name="Wu Q."/>
        </authorList>
    </citation>
    <scope>NUCLEOTIDE SEQUENCE [LARGE SCALE GENOMIC DNA]</scope>
    <source>
        <strain evidence="5 6">WP1</strain>
    </source>
</reference>
<dbReference type="KEGG" id="aab:A4R43_18620"/>
<dbReference type="InterPro" id="IPR042070">
    <property type="entry name" value="PucR_C-HTH_sf"/>
</dbReference>
<dbReference type="Pfam" id="PF13556">
    <property type="entry name" value="HTH_30"/>
    <property type="match status" value="1"/>
</dbReference>
<comment type="similarity">
    <text evidence="1">Belongs to the CdaR family.</text>
</comment>
<gene>
    <name evidence="5" type="ORF">A4R43_18620</name>
</gene>
<feature type="domain" description="PucR C-terminal helix-turn-helix" evidence="3">
    <location>
        <begin position="423"/>
        <end position="481"/>
    </location>
</feature>
<dbReference type="Pfam" id="PF17853">
    <property type="entry name" value="GGDEF_2"/>
    <property type="match status" value="1"/>
</dbReference>
<evidence type="ECO:0000259" key="4">
    <source>
        <dbReference type="Pfam" id="PF17853"/>
    </source>
</evidence>
<accession>A0A344L8B1</accession>
<dbReference type="Pfam" id="PF07905">
    <property type="entry name" value="PucR"/>
    <property type="match status" value="1"/>
</dbReference>
<dbReference type="PANTHER" id="PTHR33744">
    <property type="entry name" value="CARBOHYDRATE DIACID REGULATOR"/>
    <property type="match status" value="1"/>
</dbReference>
<dbReference type="InterPro" id="IPR025736">
    <property type="entry name" value="PucR_C-HTH_dom"/>
</dbReference>
<dbReference type="Gene3D" id="1.10.10.2840">
    <property type="entry name" value="PucR C-terminal helix-turn-helix domain"/>
    <property type="match status" value="1"/>
</dbReference>
<evidence type="ECO:0000259" key="2">
    <source>
        <dbReference type="Pfam" id="PF07905"/>
    </source>
</evidence>
<organism evidence="5 6">
    <name type="scientific">Amycolatopsis albispora</name>
    <dbReference type="NCBI Taxonomy" id="1804986"/>
    <lineage>
        <taxon>Bacteria</taxon>
        <taxon>Bacillati</taxon>
        <taxon>Actinomycetota</taxon>
        <taxon>Actinomycetes</taxon>
        <taxon>Pseudonocardiales</taxon>
        <taxon>Pseudonocardiaceae</taxon>
        <taxon>Amycolatopsis</taxon>
    </lineage>
</organism>
<evidence type="ECO:0000313" key="5">
    <source>
        <dbReference type="EMBL" id="AXB44285.1"/>
    </source>
</evidence>
<proteinExistence type="inferred from homology"/>
<dbReference type="RefSeq" id="WP_113693527.1">
    <property type="nucleotide sequence ID" value="NZ_CP015163.1"/>
</dbReference>
<dbReference type="PANTHER" id="PTHR33744:SF17">
    <property type="entry name" value="CONSERVED PROTEIN"/>
    <property type="match status" value="1"/>
</dbReference>
<feature type="domain" description="Purine catabolism PurC-like" evidence="2">
    <location>
        <begin position="7"/>
        <end position="120"/>
    </location>
</feature>
<sequence>MTVVKTLLELPELRLRLRGGGDLLDRRVTRVYGTELPDPSRYLSAGELVLTGLLWWRGPGDAEAFVAALARAGTAALAASGADSGGIPDDLIEACERHRIPLLEVPPDLSFAVIVERVVLELAAHREAPPGRLPAHAVELSLPELLRLGATELGVPCWILAGTGRVVASTGLLLPEAEPLAAAFSMGAEVDSRHTVLPAGEGCTVPWALVAGGDTARWTAEQHEIAAEVAALIGRRRTPARQTEAERSLFRVLNGGGDLAEAFAAAGWAPDTSVRVVLTRTEGDAVAGDLLDELLAGYPLRVLRGRFGDDSCALVAADGWPSDWPAAAGRALSTVEPALPPGRVLVGVGGPAALTGVRGALEEAVHALEIGANREDRVAVVPGEEIGVHRLVLAGVSDELRAALRRRVLGPLLDYDAAQHSDLVHTVRVFLESSGSPAVAAKALHIHVNTLRYRIGRAGELLGLDLTDFTNQVDVYLALRISG</sequence>
<dbReference type="AlphaFoldDB" id="A0A344L8B1"/>
<dbReference type="InterPro" id="IPR051448">
    <property type="entry name" value="CdaR-like_regulators"/>
</dbReference>
<protein>
    <submittedName>
        <fullName evidence="5">PucR family transcriptional regulator</fullName>
    </submittedName>
</protein>
<feature type="domain" description="CdaR GGDEF-like" evidence="4">
    <location>
        <begin position="258"/>
        <end position="370"/>
    </location>
</feature>